<evidence type="ECO:0000313" key="4">
    <source>
        <dbReference type="Proteomes" id="UP001291623"/>
    </source>
</evidence>
<keyword evidence="1" id="KW-0472">Membrane</keyword>
<sequence length="77" mass="8011">MALHFSTTVSVACFAILIAAVAAQYGDDPGSSTDMPNMPGMGAPTPSTNLAPVNSSPLTLISILCLLVSFFVIRKRI</sequence>
<keyword evidence="4" id="KW-1185">Reference proteome</keyword>
<protein>
    <submittedName>
        <fullName evidence="3">Uncharacterized protein</fullName>
    </submittedName>
</protein>
<keyword evidence="1" id="KW-1133">Transmembrane helix</keyword>
<feature type="transmembrane region" description="Helical" evidence="1">
    <location>
        <begin position="55"/>
        <end position="73"/>
    </location>
</feature>
<dbReference type="Proteomes" id="UP001291623">
    <property type="component" value="Unassembled WGS sequence"/>
</dbReference>
<evidence type="ECO:0000313" key="3">
    <source>
        <dbReference type="EMBL" id="KAK4373209.1"/>
    </source>
</evidence>
<name>A0AAE1VTX2_9SOLA</name>
<feature type="chain" id="PRO_5041903983" evidence="2">
    <location>
        <begin position="24"/>
        <end position="77"/>
    </location>
</feature>
<comment type="caution">
    <text evidence="3">The sequence shown here is derived from an EMBL/GenBank/DDBJ whole genome shotgun (WGS) entry which is preliminary data.</text>
</comment>
<keyword evidence="2" id="KW-0732">Signal</keyword>
<proteinExistence type="predicted"/>
<organism evidence="3 4">
    <name type="scientific">Anisodus tanguticus</name>
    <dbReference type="NCBI Taxonomy" id="243964"/>
    <lineage>
        <taxon>Eukaryota</taxon>
        <taxon>Viridiplantae</taxon>
        <taxon>Streptophyta</taxon>
        <taxon>Embryophyta</taxon>
        <taxon>Tracheophyta</taxon>
        <taxon>Spermatophyta</taxon>
        <taxon>Magnoliopsida</taxon>
        <taxon>eudicotyledons</taxon>
        <taxon>Gunneridae</taxon>
        <taxon>Pentapetalae</taxon>
        <taxon>asterids</taxon>
        <taxon>lamiids</taxon>
        <taxon>Solanales</taxon>
        <taxon>Solanaceae</taxon>
        <taxon>Solanoideae</taxon>
        <taxon>Hyoscyameae</taxon>
        <taxon>Anisodus</taxon>
    </lineage>
</organism>
<dbReference type="AlphaFoldDB" id="A0AAE1VTX2"/>
<evidence type="ECO:0000256" key="1">
    <source>
        <dbReference type="SAM" id="Phobius"/>
    </source>
</evidence>
<accession>A0AAE1VTX2</accession>
<gene>
    <name evidence="3" type="ORF">RND71_008593</name>
</gene>
<keyword evidence="1" id="KW-0812">Transmembrane</keyword>
<evidence type="ECO:0000256" key="2">
    <source>
        <dbReference type="SAM" id="SignalP"/>
    </source>
</evidence>
<reference evidence="3" key="1">
    <citation type="submission" date="2023-12" db="EMBL/GenBank/DDBJ databases">
        <title>Genome assembly of Anisodus tanguticus.</title>
        <authorList>
            <person name="Wang Y.-J."/>
        </authorList>
    </citation>
    <scope>NUCLEOTIDE SEQUENCE</scope>
    <source>
        <strain evidence="3">KB-2021</strain>
        <tissue evidence="3">Leaf</tissue>
    </source>
</reference>
<dbReference type="EMBL" id="JAVYJV010000004">
    <property type="protein sequence ID" value="KAK4373209.1"/>
    <property type="molecule type" value="Genomic_DNA"/>
</dbReference>
<feature type="signal peptide" evidence="2">
    <location>
        <begin position="1"/>
        <end position="23"/>
    </location>
</feature>